<evidence type="ECO:0000256" key="2">
    <source>
        <dbReference type="ARBA" id="ARBA00022723"/>
    </source>
</evidence>
<dbReference type="OrthoDB" id="2269373at2759"/>
<accession>A0A6A5ZVZ2</accession>
<dbReference type="PANTHER" id="PTHR31001">
    <property type="entry name" value="UNCHARACTERIZED TRANSCRIPTIONAL REGULATORY PROTEIN"/>
    <property type="match status" value="1"/>
</dbReference>
<dbReference type="CDD" id="cd12148">
    <property type="entry name" value="fungal_TF_MHR"/>
    <property type="match status" value="1"/>
</dbReference>
<evidence type="ECO:0000256" key="3">
    <source>
        <dbReference type="ARBA" id="ARBA00023242"/>
    </source>
</evidence>
<dbReference type="Pfam" id="PF00172">
    <property type="entry name" value="Zn_clus"/>
    <property type="match status" value="1"/>
</dbReference>
<name>A0A6A5ZVZ2_9PLEO</name>
<keyword evidence="3" id="KW-0539">Nucleus</keyword>
<dbReference type="Proteomes" id="UP000799770">
    <property type="component" value="Unassembled WGS sequence"/>
</dbReference>
<evidence type="ECO:0000256" key="1">
    <source>
        <dbReference type="ARBA" id="ARBA00004123"/>
    </source>
</evidence>
<protein>
    <recommendedName>
        <fullName evidence="5">Zn(2)-C6 fungal-type domain-containing protein</fullName>
    </recommendedName>
</protein>
<dbReference type="CDD" id="cd00067">
    <property type="entry name" value="GAL4"/>
    <property type="match status" value="1"/>
</dbReference>
<dbReference type="GO" id="GO:0008270">
    <property type="term" value="F:zinc ion binding"/>
    <property type="evidence" value="ECO:0007669"/>
    <property type="project" value="InterPro"/>
</dbReference>
<proteinExistence type="predicted"/>
<dbReference type="PROSITE" id="PS50048">
    <property type="entry name" value="ZN2_CY6_FUNGAL_2"/>
    <property type="match status" value="1"/>
</dbReference>
<feature type="region of interest" description="Disordered" evidence="4">
    <location>
        <begin position="86"/>
        <end position="105"/>
    </location>
</feature>
<reference evidence="6" key="1">
    <citation type="journal article" date="2020" name="Stud. Mycol.">
        <title>101 Dothideomycetes genomes: a test case for predicting lifestyles and emergence of pathogens.</title>
        <authorList>
            <person name="Haridas S."/>
            <person name="Albert R."/>
            <person name="Binder M."/>
            <person name="Bloem J."/>
            <person name="Labutti K."/>
            <person name="Salamov A."/>
            <person name="Andreopoulos B."/>
            <person name="Baker S."/>
            <person name="Barry K."/>
            <person name="Bills G."/>
            <person name="Bluhm B."/>
            <person name="Cannon C."/>
            <person name="Castanera R."/>
            <person name="Culley D."/>
            <person name="Daum C."/>
            <person name="Ezra D."/>
            <person name="Gonzalez J."/>
            <person name="Henrissat B."/>
            <person name="Kuo A."/>
            <person name="Liang C."/>
            <person name="Lipzen A."/>
            <person name="Lutzoni F."/>
            <person name="Magnuson J."/>
            <person name="Mondo S."/>
            <person name="Nolan M."/>
            <person name="Ohm R."/>
            <person name="Pangilinan J."/>
            <person name="Park H.-J."/>
            <person name="Ramirez L."/>
            <person name="Alfaro M."/>
            <person name="Sun H."/>
            <person name="Tritt A."/>
            <person name="Yoshinaga Y."/>
            <person name="Zwiers L.-H."/>
            <person name="Turgeon B."/>
            <person name="Goodwin S."/>
            <person name="Spatafora J."/>
            <person name="Crous P."/>
            <person name="Grigoriev I."/>
        </authorList>
    </citation>
    <scope>NUCLEOTIDE SEQUENCE</scope>
    <source>
        <strain evidence="6">CBS 627.86</strain>
    </source>
</reference>
<sequence length="732" mass="82868">MDTPQSLADDRDADGLKSYACLTCRQRKVKCDRHVPCNNCTKANRECSFVPPARGKRKRTKPAREGLHAKLRRYEEQLKSLGAQIELEDDDRDEESDAETTVTSAFSPTRQVIDRSDHTARTRKSLDEISLHQRGSIGIAPVDVTYVPATQITTELVPQAPKLIAIKGTSRYFDSALWAQLGQQHPEIDGHDDSSSDEFAEAESAIFLDPVGSKNIDLTAFWPSFVLLSRIKDVFMDRGDPLMKILHMPTFWAALTNAMQHPRDTPKATEAILFAFCLVTVSTLNDEECLTLLGVEKAVLTPRFRLATRHALVGAKFLKTSDPTILQAYLMFMMGLRSTGCCEPLFPMSGVAIRLAQKIGLHRDGTTLGLSPFETEMRRRMWWQLAQTDFKMADMQGVNASLDLTAGDTKYPLNIDDEDLFPDMTELPPERKGIINVTICRLRCEIVDALRQFAPSSSPHLRFEAICTPDLTLEQKDDIIDTIEDNLEMKYVRYCDPANPLHHLVLCMVRAPICWMRFFAHNPRRFANNATEVSQRSRDIAFENARKMLGYASLLHGGAHGLGKYMWQHGSSFLWRSMLYVLIEVRHRKTGSEVDRSWQIISDVLSQFPQILEVQTTAVYKALGVWVLETWDECLAATRAQGRELVTPEYIVNLRRCCKLRAERKQWKDAAAHSATTNPVSSTYGNTQCQSLDVDFHIESFNFDFPNLLSMEADPKAWSPWEEFLTAESGFV</sequence>
<dbReference type="GO" id="GO:0005634">
    <property type="term" value="C:nucleus"/>
    <property type="evidence" value="ECO:0007669"/>
    <property type="project" value="UniProtKB-SubCell"/>
</dbReference>
<dbReference type="SMART" id="SM00906">
    <property type="entry name" value="Fungal_trans"/>
    <property type="match status" value="1"/>
</dbReference>
<dbReference type="InterPro" id="IPR007219">
    <property type="entry name" value="XnlR_reg_dom"/>
</dbReference>
<evidence type="ECO:0000256" key="4">
    <source>
        <dbReference type="SAM" id="MobiDB-lite"/>
    </source>
</evidence>
<dbReference type="SUPFAM" id="SSF57701">
    <property type="entry name" value="Zn2/Cys6 DNA-binding domain"/>
    <property type="match status" value="1"/>
</dbReference>
<dbReference type="AlphaFoldDB" id="A0A6A5ZVZ2"/>
<dbReference type="InterPro" id="IPR050613">
    <property type="entry name" value="Sec_Metabolite_Reg"/>
</dbReference>
<keyword evidence="7" id="KW-1185">Reference proteome</keyword>
<dbReference type="PROSITE" id="PS00463">
    <property type="entry name" value="ZN2_CY6_FUNGAL_1"/>
    <property type="match status" value="1"/>
</dbReference>
<keyword evidence="2" id="KW-0479">Metal-binding</keyword>
<organism evidence="6 7">
    <name type="scientific">Lophiotrema nucula</name>
    <dbReference type="NCBI Taxonomy" id="690887"/>
    <lineage>
        <taxon>Eukaryota</taxon>
        <taxon>Fungi</taxon>
        <taxon>Dikarya</taxon>
        <taxon>Ascomycota</taxon>
        <taxon>Pezizomycotina</taxon>
        <taxon>Dothideomycetes</taxon>
        <taxon>Pleosporomycetidae</taxon>
        <taxon>Pleosporales</taxon>
        <taxon>Lophiotremataceae</taxon>
        <taxon>Lophiotrema</taxon>
    </lineage>
</organism>
<evidence type="ECO:0000259" key="5">
    <source>
        <dbReference type="PROSITE" id="PS50048"/>
    </source>
</evidence>
<dbReference type="InterPro" id="IPR001138">
    <property type="entry name" value="Zn2Cys6_DnaBD"/>
</dbReference>
<feature type="domain" description="Zn(2)-C6 fungal-type" evidence="5">
    <location>
        <begin position="20"/>
        <end position="49"/>
    </location>
</feature>
<gene>
    <name evidence="6" type="ORF">BDV96DRAFT_15587</name>
</gene>
<dbReference type="PANTHER" id="PTHR31001:SF85">
    <property type="entry name" value="ZN(II)2CYS6 TRANSCRIPTION FACTOR (EUROFUNG)"/>
    <property type="match status" value="1"/>
</dbReference>
<evidence type="ECO:0000313" key="6">
    <source>
        <dbReference type="EMBL" id="KAF2123215.1"/>
    </source>
</evidence>
<dbReference type="SMART" id="SM00066">
    <property type="entry name" value="GAL4"/>
    <property type="match status" value="1"/>
</dbReference>
<feature type="compositionally biased region" description="Acidic residues" evidence="4">
    <location>
        <begin position="86"/>
        <end position="98"/>
    </location>
</feature>
<dbReference type="Gene3D" id="4.10.240.10">
    <property type="entry name" value="Zn(2)-C6 fungal-type DNA-binding domain"/>
    <property type="match status" value="1"/>
</dbReference>
<dbReference type="GO" id="GO:0003677">
    <property type="term" value="F:DNA binding"/>
    <property type="evidence" value="ECO:0007669"/>
    <property type="project" value="InterPro"/>
</dbReference>
<dbReference type="GO" id="GO:0006351">
    <property type="term" value="P:DNA-templated transcription"/>
    <property type="evidence" value="ECO:0007669"/>
    <property type="project" value="InterPro"/>
</dbReference>
<dbReference type="EMBL" id="ML977310">
    <property type="protein sequence ID" value="KAF2123215.1"/>
    <property type="molecule type" value="Genomic_DNA"/>
</dbReference>
<dbReference type="GO" id="GO:0000981">
    <property type="term" value="F:DNA-binding transcription factor activity, RNA polymerase II-specific"/>
    <property type="evidence" value="ECO:0007669"/>
    <property type="project" value="InterPro"/>
</dbReference>
<dbReference type="InterPro" id="IPR036864">
    <property type="entry name" value="Zn2-C6_fun-type_DNA-bd_sf"/>
</dbReference>
<dbReference type="Pfam" id="PF04082">
    <property type="entry name" value="Fungal_trans"/>
    <property type="match status" value="1"/>
</dbReference>
<evidence type="ECO:0000313" key="7">
    <source>
        <dbReference type="Proteomes" id="UP000799770"/>
    </source>
</evidence>
<comment type="subcellular location">
    <subcellularLocation>
        <location evidence="1">Nucleus</location>
    </subcellularLocation>
</comment>